<reference evidence="1 2" key="1">
    <citation type="journal article" date="2014" name="Int. J. Syst. Evol. Microbiol.">
        <title>Jeotgalibaca dankookensis gen. nov., sp. nov., a member of the family Carnobacteriaceae, isolated from seujeot (Korean traditional food).</title>
        <authorList>
            <person name="Lee D.G."/>
            <person name="Trujillo M.E."/>
            <person name="Kang H."/>
            <person name="Ahn T.Y."/>
        </authorList>
    </citation>
    <scope>NUCLEOTIDE SEQUENCE [LARGE SCALE GENOMIC DNA]</scope>
    <source>
        <strain evidence="1 2">EX-07</strain>
    </source>
</reference>
<keyword evidence="2" id="KW-1185">Reference proteome</keyword>
<dbReference type="EMBL" id="CP019728">
    <property type="protein sequence ID" value="AQS52573.1"/>
    <property type="molecule type" value="Genomic_DNA"/>
</dbReference>
<sequence length="113" mass="13559">MNQVEHDASVQRIYIEYQDETLLIDRKEGSFEYAKRKDSKKFFYHLYQDKESVVKLLDYFGEQVDFSNQLQGASRYRLTIDYLSQPQKIVESPYGTHRVGCFSIRNRKIYFIP</sequence>
<gene>
    <name evidence="1" type="ORF">BW727_100163</name>
</gene>
<dbReference type="STRING" id="708126.BW727_100163"/>
<proteinExistence type="predicted"/>
<organism evidence="1 2">
    <name type="scientific">Jeotgalibaca dankookensis</name>
    <dbReference type="NCBI Taxonomy" id="708126"/>
    <lineage>
        <taxon>Bacteria</taxon>
        <taxon>Bacillati</taxon>
        <taxon>Bacillota</taxon>
        <taxon>Bacilli</taxon>
        <taxon>Lactobacillales</taxon>
        <taxon>Carnobacteriaceae</taxon>
        <taxon>Jeotgalibaca</taxon>
    </lineage>
</organism>
<evidence type="ECO:0000313" key="2">
    <source>
        <dbReference type="Proteomes" id="UP000188993"/>
    </source>
</evidence>
<protein>
    <submittedName>
        <fullName evidence="1">Uncharacterized protein</fullName>
    </submittedName>
</protein>
<dbReference type="RefSeq" id="WP_062467926.1">
    <property type="nucleotide sequence ID" value="NZ_BBYN01000005.1"/>
</dbReference>
<dbReference type="AlphaFoldDB" id="A0A1S6ILY5"/>
<dbReference type="Proteomes" id="UP000188993">
    <property type="component" value="Chromosome"/>
</dbReference>
<dbReference type="KEGG" id="jda:BW727_100163"/>
<accession>A0A1S6ILY5</accession>
<evidence type="ECO:0000313" key="1">
    <source>
        <dbReference type="EMBL" id="AQS52573.1"/>
    </source>
</evidence>
<name>A0A1S6ILY5_9LACT</name>